<feature type="domain" description="Glycosyl hydrolase family 32 N-terminal" evidence="6">
    <location>
        <begin position="66"/>
        <end position="373"/>
    </location>
</feature>
<evidence type="ECO:0000256" key="3">
    <source>
        <dbReference type="ARBA" id="ARBA00023295"/>
    </source>
</evidence>
<dbReference type="InterPro" id="IPR023296">
    <property type="entry name" value="Glyco_hydro_beta-prop_sf"/>
</dbReference>
<keyword evidence="3 4" id="KW-0326">Glycosidase</keyword>
<protein>
    <submittedName>
        <fullName evidence="8">Levanase</fullName>
    </submittedName>
</protein>
<dbReference type="PANTHER" id="PTHR42800:SF1">
    <property type="entry name" value="EXOINULINASE INUD (AFU_ORTHOLOGUE AFUA_5G00480)"/>
    <property type="match status" value="1"/>
</dbReference>
<dbReference type="InterPro" id="IPR013320">
    <property type="entry name" value="ConA-like_dom_sf"/>
</dbReference>
<keyword evidence="2 4" id="KW-0378">Hydrolase</keyword>
<evidence type="ECO:0000256" key="4">
    <source>
        <dbReference type="RuleBase" id="RU362110"/>
    </source>
</evidence>
<dbReference type="OrthoDB" id="9759709at2"/>
<dbReference type="GO" id="GO:0005737">
    <property type="term" value="C:cytoplasm"/>
    <property type="evidence" value="ECO:0007669"/>
    <property type="project" value="TreeGrafter"/>
</dbReference>
<comment type="similarity">
    <text evidence="1 4">Belongs to the glycosyl hydrolase 32 family.</text>
</comment>
<dbReference type="RefSeq" id="WP_101176187.1">
    <property type="nucleotide sequence ID" value="NZ_PISE01000011.1"/>
</dbReference>
<dbReference type="Proteomes" id="UP000233375">
    <property type="component" value="Unassembled WGS sequence"/>
</dbReference>
<dbReference type="SUPFAM" id="SSF49899">
    <property type="entry name" value="Concanavalin A-like lectins/glucanases"/>
    <property type="match status" value="1"/>
</dbReference>
<gene>
    <name evidence="8" type="ORF">CWS01_05620</name>
</gene>
<dbReference type="Pfam" id="PF08244">
    <property type="entry name" value="Glyco_hydro_32C"/>
    <property type="match status" value="1"/>
</dbReference>
<evidence type="ECO:0000256" key="1">
    <source>
        <dbReference type="ARBA" id="ARBA00009902"/>
    </source>
</evidence>
<evidence type="ECO:0000313" key="9">
    <source>
        <dbReference type="Proteomes" id="UP000233375"/>
    </source>
</evidence>
<comment type="caution">
    <text evidence="8">The sequence shown here is derived from an EMBL/GenBank/DDBJ whole genome shotgun (WGS) entry which is preliminary data.</text>
</comment>
<dbReference type="SUPFAM" id="SSF75005">
    <property type="entry name" value="Arabinanase/levansucrase/invertase"/>
    <property type="match status" value="1"/>
</dbReference>
<evidence type="ECO:0000313" key="8">
    <source>
        <dbReference type="EMBL" id="PKG24727.1"/>
    </source>
</evidence>
<evidence type="ECO:0000256" key="2">
    <source>
        <dbReference type="ARBA" id="ARBA00022801"/>
    </source>
</evidence>
<dbReference type="GO" id="GO:0005987">
    <property type="term" value="P:sucrose catabolic process"/>
    <property type="evidence" value="ECO:0007669"/>
    <property type="project" value="TreeGrafter"/>
</dbReference>
<evidence type="ECO:0000259" key="6">
    <source>
        <dbReference type="Pfam" id="PF00251"/>
    </source>
</evidence>
<dbReference type="Gene3D" id="2.60.120.560">
    <property type="entry name" value="Exo-inulinase, domain 1"/>
    <property type="match status" value="1"/>
</dbReference>
<sequence>MGKKRVNKKNNKIFGFWAICLILSFIIGLLVYKFTNSHDPTAKHTKTKQLEQTIAHKDASYRADYHFTTPDKWKNDPQRPIYIDGLYHYFYLYNRDYPKGNGTEWRHATSEDLVHWKDEGIAIPKYTNKNGDPWSGSVVVDEQNTAGFGKGALIAIVTQPSANNQKQEQFLWYSKDNGKTFISYSEKPIMKNPGTKDFRDPKIIWDENHHKWIMLMAEGAKIGFYESSNLKDWHYMSGFLTVDIGIVECPDLYLMRANDGTLKWVLGVSANGKSKAKPNTYAYWTGNFDGKQFFPDTSEPQWLDYGFDWYAGVTFEDGKTRDKYSKRYAFAWMNNWDYVHNTPTLKEGFNGMDSIVRQIELIYDNNNTYYLTSQPNDRYNELAKSTDHFDQINVNGIKTLDVTGTVYQLETDIFWSELNNVGLRLRESTDQKRHVDIGIFAKEQYSYVNRSLTEHPDKSNSSIESTAAFDANKKQVHLKILVDKSSIEVFVDDGRAVHSNLIFPKQDDQGITLFSDGGTALFKNVTIKHLRAVD</sequence>
<dbReference type="AlphaFoldDB" id="A0A2N0Z5F9"/>
<keyword evidence="5" id="KW-1133">Transmembrane helix</keyword>
<evidence type="ECO:0000256" key="5">
    <source>
        <dbReference type="SAM" id="Phobius"/>
    </source>
</evidence>
<dbReference type="GO" id="GO:0004575">
    <property type="term" value="F:sucrose alpha-glucosidase activity"/>
    <property type="evidence" value="ECO:0007669"/>
    <property type="project" value="TreeGrafter"/>
</dbReference>
<feature type="domain" description="Glycosyl hydrolase family 32 C-terminal" evidence="7">
    <location>
        <begin position="383"/>
        <end position="529"/>
    </location>
</feature>
<dbReference type="Pfam" id="PF00251">
    <property type="entry name" value="Glyco_hydro_32N"/>
    <property type="match status" value="1"/>
</dbReference>
<dbReference type="PANTHER" id="PTHR42800">
    <property type="entry name" value="EXOINULINASE INUD (AFU_ORTHOLOGUE AFUA_5G00480)"/>
    <property type="match status" value="1"/>
</dbReference>
<dbReference type="InterPro" id="IPR013189">
    <property type="entry name" value="Glyco_hydro_32_C"/>
</dbReference>
<dbReference type="CDD" id="cd18622">
    <property type="entry name" value="GH32_Inu-like"/>
    <property type="match status" value="1"/>
</dbReference>
<dbReference type="InterPro" id="IPR001362">
    <property type="entry name" value="Glyco_hydro_32"/>
</dbReference>
<organism evidence="8 9">
    <name type="scientific">Niallia nealsonii</name>
    <dbReference type="NCBI Taxonomy" id="115979"/>
    <lineage>
        <taxon>Bacteria</taxon>
        <taxon>Bacillati</taxon>
        <taxon>Bacillota</taxon>
        <taxon>Bacilli</taxon>
        <taxon>Bacillales</taxon>
        <taxon>Bacillaceae</taxon>
        <taxon>Niallia</taxon>
    </lineage>
</organism>
<dbReference type="EMBL" id="PISE01000011">
    <property type="protein sequence ID" value="PKG24727.1"/>
    <property type="molecule type" value="Genomic_DNA"/>
</dbReference>
<keyword evidence="5" id="KW-0472">Membrane</keyword>
<name>A0A2N0Z5F9_9BACI</name>
<dbReference type="InterPro" id="IPR013148">
    <property type="entry name" value="Glyco_hydro_32_N"/>
</dbReference>
<proteinExistence type="inferred from homology"/>
<keyword evidence="9" id="KW-1185">Reference proteome</keyword>
<dbReference type="Gene3D" id="2.115.10.20">
    <property type="entry name" value="Glycosyl hydrolase domain, family 43"/>
    <property type="match status" value="1"/>
</dbReference>
<accession>A0A2N0Z5F9</accession>
<evidence type="ECO:0000259" key="7">
    <source>
        <dbReference type="Pfam" id="PF08244"/>
    </source>
</evidence>
<reference evidence="8 9" key="1">
    <citation type="journal article" date="2003" name="Int. J. Syst. Evol. Microbiol.">
        <title>Bacillus nealsonii sp. nov., isolated from a spacecraft-assembly facility, whose spores are gamma-radiation resistant.</title>
        <authorList>
            <person name="Venkateswaran K."/>
            <person name="Kempf M."/>
            <person name="Chen F."/>
            <person name="Satomi M."/>
            <person name="Nicholson W."/>
            <person name="Kern R."/>
        </authorList>
    </citation>
    <scope>NUCLEOTIDE SEQUENCE [LARGE SCALE GENOMIC DNA]</scope>
    <source>
        <strain evidence="8 9">FO-92</strain>
    </source>
</reference>
<dbReference type="SMART" id="SM00640">
    <property type="entry name" value="Glyco_32"/>
    <property type="match status" value="1"/>
</dbReference>
<feature type="transmembrane region" description="Helical" evidence="5">
    <location>
        <begin position="12"/>
        <end position="32"/>
    </location>
</feature>
<keyword evidence="5" id="KW-0812">Transmembrane</keyword>